<dbReference type="STRING" id="168384.SAMN05660368_01612"/>
<dbReference type="EMBL" id="ACCL02000006">
    <property type="protein sequence ID" value="EET61502.1"/>
    <property type="molecule type" value="Genomic_DNA"/>
</dbReference>
<keyword evidence="1" id="KW-0812">Transmembrane</keyword>
<keyword evidence="1" id="KW-0472">Membrane</keyword>
<dbReference type="GO" id="GO:0016301">
    <property type="term" value="F:kinase activity"/>
    <property type="evidence" value="ECO:0007669"/>
    <property type="project" value="UniProtKB-KW"/>
</dbReference>
<keyword evidence="3" id="KW-0808">Transferase</keyword>
<dbReference type="Pfam" id="PF14501">
    <property type="entry name" value="HATPase_c_5"/>
    <property type="match status" value="1"/>
</dbReference>
<gene>
    <name evidence="3" type="ORF">BRYFOR_06677</name>
</gene>
<dbReference type="GO" id="GO:0042802">
    <property type="term" value="F:identical protein binding"/>
    <property type="evidence" value="ECO:0007669"/>
    <property type="project" value="TreeGrafter"/>
</dbReference>
<dbReference type="PANTHER" id="PTHR40448:SF1">
    <property type="entry name" value="TWO-COMPONENT SENSOR HISTIDINE KINASE"/>
    <property type="match status" value="1"/>
</dbReference>
<feature type="transmembrane region" description="Helical" evidence="1">
    <location>
        <begin position="87"/>
        <end position="109"/>
    </location>
</feature>
<dbReference type="Proteomes" id="UP000005561">
    <property type="component" value="Unassembled WGS sequence"/>
</dbReference>
<dbReference type="eggNOG" id="COG3290">
    <property type="taxonomic scope" value="Bacteria"/>
</dbReference>
<evidence type="ECO:0000313" key="3">
    <source>
        <dbReference type="EMBL" id="EET61502.1"/>
    </source>
</evidence>
<dbReference type="PANTHER" id="PTHR40448">
    <property type="entry name" value="TWO-COMPONENT SENSOR HISTIDINE KINASE"/>
    <property type="match status" value="1"/>
</dbReference>
<feature type="transmembrane region" description="Helical" evidence="1">
    <location>
        <begin position="160"/>
        <end position="180"/>
    </location>
</feature>
<sequence>MRIVWEIIEYLVCFVETYIAYKVLEIFFPARNSRKKQKEMIILALVGAVVTRICNQISLFSYFTIFISVFYSSVSGMYIYRAKCIQVLSIISFYGLCLCGLDFLVMTTISSFYKDIDMLNYLLMEMSSLRIGVIFFTKILWVAIYLVLKKYLKKISFTIKGTYAALLTSVIGFCGFIFLAEQAMQIFNYTVPWVWFMFICILVLIVLVFYFMIEQQKEKTALSFMEMQSRLLEDKYKTLNDVYMENAKLYHDLNNHLNTLYQLLEEKQGEAAKAYIKEISKPILKLSKTIWTGVDVVDVIINSKLEKMEQLGIEADINVEYPSECNITPNDMCTILSNLLDNAIEAAAETEQKGCVCLTVRRINYLLLIKVTNPCSEHIKSFEDIPKTTKANKNLHGWGLRSVRDTVEKYSGTLECGAQDGVFTVKIMMQWEKKAKIV</sequence>
<keyword evidence="1" id="KW-1133">Transmembrane helix</keyword>
<protein>
    <submittedName>
        <fullName evidence="3">Sensor histidine kinase VirS</fullName>
    </submittedName>
</protein>
<evidence type="ECO:0000259" key="2">
    <source>
        <dbReference type="Pfam" id="PF14501"/>
    </source>
</evidence>
<dbReference type="InterPro" id="IPR032834">
    <property type="entry name" value="NatK-like_C"/>
</dbReference>
<feature type="transmembrane region" description="Helical" evidence="1">
    <location>
        <begin position="129"/>
        <end position="148"/>
    </location>
</feature>
<reference evidence="3" key="1">
    <citation type="submission" date="2009-07" db="EMBL/GenBank/DDBJ databases">
        <authorList>
            <person name="Weinstock G."/>
            <person name="Sodergren E."/>
            <person name="Clifton S."/>
            <person name="Fulton L."/>
            <person name="Fulton B."/>
            <person name="Courtney L."/>
            <person name="Fronick C."/>
            <person name="Harrison M."/>
            <person name="Strong C."/>
            <person name="Farmer C."/>
            <person name="Delahaunty K."/>
            <person name="Markovic C."/>
            <person name="Hall O."/>
            <person name="Minx P."/>
            <person name="Tomlinson C."/>
            <person name="Mitreva M."/>
            <person name="Nelson J."/>
            <person name="Hou S."/>
            <person name="Wollam A."/>
            <person name="Pepin K.H."/>
            <person name="Johnson M."/>
            <person name="Bhonagiri V."/>
            <person name="Nash W.E."/>
            <person name="Warren W."/>
            <person name="Chinwalla A."/>
            <person name="Mardis E.R."/>
            <person name="Wilson R.K."/>
        </authorList>
    </citation>
    <scope>NUCLEOTIDE SEQUENCE [LARGE SCALE GENOMIC DNA]</scope>
    <source>
        <strain evidence="3">DSM 14469</strain>
    </source>
</reference>
<organism evidence="3 4">
    <name type="scientific">Marvinbryantia formatexigens DSM 14469</name>
    <dbReference type="NCBI Taxonomy" id="478749"/>
    <lineage>
        <taxon>Bacteria</taxon>
        <taxon>Bacillati</taxon>
        <taxon>Bacillota</taxon>
        <taxon>Clostridia</taxon>
        <taxon>Lachnospirales</taxon>
        <taxon>Lachnospiraceae</taxon>
        <taxon>Marvinbryantia</taxon>
    </lineage>
</organism>
<comment type="caution">
    <text evidence="3">The sequence shown here is derived from an EMBL/GenBank/DDBJ whole genome shotgun (WGS) entry which is preliminary data.</text>
</comment>
<keyword evidence="4" id="KW-1185">Reference proteome</keyword>
<evidence type="ECO:0000313" key="4">
    <source>
        <dbReference type="Proteomes" id="UP000005561"/>
    </source>
</evidence>
<feature type="transmembrane region" description="Helical" evidence="1">
    <location>
        <begin position="192"/>
        <end position="213"/>
    </location>
</feature>
<dbReference type="Gene3D" id="3.30.565.10">
    <property type="entry name" value="Histidine kinase-like ATPase, C-terminal domain"/>
    <property type="match status" value="1"/>
</dbReference>
<dbReference type="SUPFAM" id="SSF55874">
    <property type="entry name" value="ATPase domain of HSP90 chaperone/DNA topoisomerase II/histidine kinase"/>
    <property type="match status" value="1"/>
</dbReference>
<feature type="domain" description="Sensor histidine kinase NatK-like C-terminal" evidence="2">
    <location>
        <begin position="329"/>
        <end position="430"/>
    </location>
</feature>
<proteinExistence type="predicted"/>
<keyword evidence="3" id="KW-0418">Kinase</keyword>
<dbReference type="AlphaFoldDB" id="C6LD19"/>
<dbReference type="InterPro" id="IPR036890">
    <property type="entry name" value="HATPase_C_sf"/>
</dbReference>
<accession>C6LD19</accession>
<evidence type="ECO:0000256" key="1">
    <source>
        <dbReference type="SAM" id="Phobius"/>
    </source>
</evidence>
<name>C6LD19_9FIRM</name>
<dbReference type="CDD" id="cd16935">
    <property type="entry name" value="HATPase_AgrC-ComD-like"/>
    <property type="match status" value="1"/>
</dbReference>